<evidence type="ECO:0000256" key="5">
    <source>
        <dbReference type="ARBA" id="ARBA00022989"/>
    </source>
</evidence>
<dbReference type="SUPFAM" id="SSF118215">
    <property type="entry name" value="Proton glutamate symport protein"/>
    <property type="match status" value="1"/>
</dbReference>
<dbReference type="InterPro" id="IPR036458">
    <property type="entry name" value="Na:dicarbo_symporter_sf"/>
</dbReference>
<comment type="caution">
    <text evidence="8">The sequence shown here is derived from an EMBL/GenBank/DDBJ whole genome shotgun (WGS) entry which is preliminary data.</text>
</comment>
<evidence type="ECO:0000256" key="1">
    <source>
        <dbReference type="ARBA" id="ARBA00004651"/>
    </source>
</evidence>
<dbReference type="PANTHER" id="PTHR42865">
    <property type="entry name" value="PROTON/GLUTAMATE-ASPARTATE SYMPORTER"/>
    <property type="match status" value="1"/>
</dbReference>
<proteinExistence type="predicted"/>
<feature type="transmembrane region" description="Helical" evidence="7">
    <location>
        <begin position="59"/>
        <end position="81"/>
    </location>
</feature>
<dbReference type="EMBL" id="BAAAGS010000060">
    <property type="protein sequence ID" value="GAA0553420.1"/>
    <property type="molecule type" value="Genomic_DNA"/>
</dbReference>
<feature type="transmembrane region" description="Helical" evidence="7">
    <location>
        <begin position="199"/>
        <end position="226"/>
    </location>
</feature>
<comment type="subcellular location">
    <subcellularLocation>
        <location evidence="1">Cell membrane</location>
        <topology evidence="1">Multi-pass membrane protein</topology>
    </subcellularLocation>
</comment>
<dbReference type="Gene3D" id="1.10.3860.10">
    <property type="entry name" value="Sodium:dicarboxylate symporter"/>
    <property type="match status" value="1"/>
</dbReference>
<protein>
    <submittedName>
        <fullName evidence="8">Glutamate/aspartate:proton symporter GltP</fullName>
    </submittedName>
</protein>
<organism evidence="8 9">
    <name type="scientific">Saccharopolyspora erythraea</name>
    <name type="common">Streptomyces erythraeus</name>
    <dbReference type="NCBI Taxonomy" id="1836"/>
    <lineage>
        <taxon>Bacteria</taxon>
        <taxon>Bacillati</taxon>
        <taxon>Actinomycetota</taxon>
        <taxon>Actinomycetes</taxon>
        <taxon>Pseudonocardiales</taxon>
        <taxon>Pseudonocardiaceae</taxon>
        <taxon>Saccharopolyspora</taxon>
    </lineage>
</organism>
<name>A0ABN1DXF6_SACER</name>
<keyword evidence="3" id="KW-1003">Cell membrane</keyword>
<keyword evidence="4 7" id="KW-0812">Transmembrane</keyword>
<dbReference type="Pfam" id="PF00375">
    <property type="entry name" value="SDF"/>
    <property type="match status" value="1"/>
</dbReference>
<dbReference type="PRINTS" id="PR00173">
    <property type="entry name" value="EDTRNSPORT"/>
</dbReference>
<keyword evidence="9" id="KW-1185">Reference proteome</keyword>
<feature type="transmembrane region" description="Helical" evidence="7">
    <location>
        <begin position="27"/>
        <end position="47"/>
    </location>
</feature>
<evidence type="ECO:0000256" key="3">
    <source>
        <dbReference type="ARBA" id="ARBA00022475"/>
    </source>
</evidence>
<dbReference type="InterPro" id="IPR001991">
    <property type="entry name" value="Na-dicarboxylate_symporter"/>
</dbReference>
<sequence length="397" mass="41182">MAVVLGAALGTFAPAAGEHLKVLGDVFLHLVQMVVVPLVFPLIVLGIARMESVRHVGRVAGKAILYFEIVTTLILLLAVGLGKLTGIGSGAPVNQADAGSLSGMSQGIDFQKLLLDAVPKNVVAAFSEGNLLAVIVFALFVGVAMAALGEKSAPVRAVLDSWSSIMFRIVGYVIRFAPLGVLGFIAYDVAHYGLQGLTSLLGFVAVVYLGLALVLGVLFPLIAAIFRVPYLRMLRSTGDLAGIAFVTRSSEAVLAPLLSRLEAFGVNRSVTSLVVPLGYSFNTDGSTLYQGVALVFLANAYGTDTSVPTLLMMVLVLVVLSKGMAGVASASIVVLIAAGNTLGLPPQGIALLVGVDFIVDMARTAINVVGNSLAAVVIGRSERAFSPETQPKAPERV</sequence>
<feature type="transmembrane region" description="Helical" evidence="7">
    <location>
        <begin position="169"/>
        <end position="187"/>
    </location>
</feature>
<evidence type="ECO:0000256" key="7">
    <source>
        <dbReference type="SAM" id="Phobius"/>
    </source>
</evidence>
<gene>
    <name evidence="8" type="primary">gltP</name>
    <name evidence="8" type="ORF">GCM10009533_59350</name>
</gene>
<dbReference type="PANTHER" id="PTHR42865:SF7">
    <property type="entry name" value="PROTON_GLUTAMATE-ASPARTATE SYMPORTER"/>
    <property type="match status" value="1"/>
</dbReference>
<evidence type="ECO:0000313" key="9">
    <source>
        <dbReference type="Proteomes" id="UP001500729"/>
    </source>
</evidence>
<evidence type="ECO:0000256" key="6">
    <source>
        <dbReference type="ARBA" id="ARBA00023136"/>
    </source>
</evidence>
<feature type="transmembrane region" description="Helical" evidence="7">
    <location>
        <begin position="310"/>
        <end position="338"/>
    </location>
</feature>
<accession>A0ABN1DXF6</accession>
<keyword evidence="5 7" id="KW-1133">Transmembrane helix</keyword>
<evidence type="ECO:0000256" key="4">
    <source>
        <dbReference type="ARBA" id="ARBA00022692"/>
    </source>
</evidence>
<dbReference type="Proteomes" id="UP001500729">
    <property type="component" value="Unassembled WGS sequence"/>
</dbReference>
<keyword evidence="6 7" id="KW-0472">Membrane</keyword>
<evidence type="ECO:0000256" key="2">
    <source>
        <dbReference type="ARBA" id="ARBA00022448"/>
    </source>
</evidence>
<feature type="transmembrane region" description="Helical" evidence="7">
    <location>
        <begin position="129"/>
        <end position="148"/>
    </location>
</feature>
<reference evidence="8 9" key="1">
    <citation type="journal article" date="2019" name="Int. J. Syst. Evol. Microbiol.">
        <title>The Global Catalogue of Microorganisms (GCM) 10K type strain sequencing project: providing services to taxonomists for standard genome sequencing and annotation.</title>
        <authorList>
            <consortium name="The Broad Institute Genomics Platform"/>
            <consortium name="The Broad Institute Genome Sequencing Center for Infectious Disease"/>
            <person name="Wu L."/>
            <person name="Ma J."/>
        </authorList>
    </citation>
    <scope>NUCLEOTIDE SEQUENCE [LARGE SCALE GENOMIC DNA]</scope>
    <source>
        <strain evidence="8 9">JCM 10303</strain>
    </source>
</reference>
<evidence type="ECO:0000313" key="8">
    <source>
        <dbReference type="EMBL" id="GAA0553420.1"/>
    </source>
</evidence>
<keyword evidence="2" id="KW-0813">Transport</keyword>